<evidence type="ECO:0000256" key="1">
    <source>
        <dbReference type="SAM" id="MobiDB-lite"/>
    </source>
</evidence>
<dbReference type="AlphaFoldDB" id="A0A1I8JJ32"/>
<name>A0A1I8JJ32_9PLAT</name>
<evidence type="ECO:0000313" key="2">
    <source>
        <dbReference type="Proteomes" id="UP000095280"/>
    </source>
</evidence>
<proteinExistence type="predicted"/>
<feature type="compositionally biased region" description="Basic and acidic residues" evidence="1">
    <location>
        <begin position="41"/>
        <end position="54"/>
    </location>
</feature>
<evidence type="ECO:0000313" key="3">
    <source>
        <dbReference type="WBParaSite" id="maker-uti_cns_0048559-snap-gene-0.5-mRNA-1"/>
    </source>
</evidence>
<sequence>NQLSYNRNQLSYNRNQLSYNRNQLSYNTKPTKLQQEPTKLQQEEQTRSPFESEARSPCPASESPTDGQATTLMPTAAARSLATESTCWASSLVGTSTKQMGPSPLRNSGWSRMCTRAGRRKLAVFPLPICILKDYLVVLDNNFENLFIFNRKSMQLESQIGTGICDMTVFIFSVSENESNIMVLVSGSLVQLLNIENIHMESVNNVFDYSFVEMKCRRGSIASLWTDRCVTSYLVLWLSCKDNPLIYELCDENSPKIVFDRLEWVTADRILLVRAASVPVCFSVFSLVSRSFLNHVVMNIGRGPQHFAISGNNKKLVMCQDGNFIMYDTASLKRVLCCKCDLTDDSMDFIGIFENNFMTVGQLSDSKVIRYYINEEYCSIDRVNEGKVSFESYDRFKSVQVIGDELMVVRCSSRDQRSAVLGLINHFDGNVFQFLKLRLGDMLSLTQNCLTTCGLGLKQKLSEIKKHKKTLDEYKLSKQRHVQQLMKAKMLELNRSHLNELKRIAKQPVYMSKAAMQDEVHAPNSVLFSAETTTFSPFRLFFVLAIRIIRLHKKRACCGCPSGNSFLGFYTVVPSGLTGRSHASYRLTRYCHRGGQSGLCNLGRIWKLTRKDGEQSECWKQVVLFEQLRTTSGGRLQQFYVCYRRAEPLEAWLTREKVRCFTNFAVQQLLFEEYNLLPTFRLLAIFPHGEADCRSWLWVSKIFFFSSSLNVASESGHDCTRKTARSLANTRSRICICCGFETRKDGEQSECWKQVVLFEQLRTTSGGRLQQFYVCYRRAEPLEAWLTREKVRCFTNFAVQQLLFEEYNLLPTFRLLAIFPQP</sequence>
<protein>
    <submittedName>
        <fullName evidence="3">CNH domain-containing protein</fullName>
    </submittedName>
</protein>
<reference evidence="3" key="1">
    <citation type="submission" date="2016-11" db="UniProtKB">
        <authorList>
            <consortium name="WormBaseParasite"/>
        </authorList>
    </citation>
    <scope>IDENTIFICATION</scope>
</reference>
<dbReference type="Proteomes" id="UP000095280">
    <property type="component" value="Unplaced"/>
</dbReference>
<feature type="compositionally biased region" description="Polar residues" evidence="1">
    <location>
        <begin position="1"/>
        <end position="40"/>
    </location>
</feature>
<feature type="region of interest" description="Disordered" evidence="1">
    <location>
        <begin position="1"/>
        <end position="70"/>
    </location>
</feature>
<keyword evidence="2" id="KW-1185">Reference proteome</keyword>
<dbReference type="WBParaSite" id="maker-uti_cns_0048559-snap-gene-0.5-mRNA-1">
    <property type="protein sequence ID" value="maker-uti_cns_0048559-snap-gene-0.5-mRNA-1"/>
    <property type="gene ID" value="maker-uti_cns_0048559-snap-gene-0.5"/>
</dbReference>
<accession>A0A1I8JJ32</accession>
<organism evidence="2 3">
    <name type="scientific">Macrostomum lignano</name>
    <dbReference type="NCBI Taxonomy" id="282301"/>
    <lineage>
        <taxon>Eukaryota</taxon>
        <taxon>Metazoa</taxon>
        <taxon>Spiralia</taxon>
        <taxon>Lophotrochozoa</taxon>
        <taxon>Platyhelminthes</taxon>
        <taxon>Rhabditophora</taxon>
        <taxon>Macrostomorpha</taxon>
        <taxon>Macrostomida</taxon>
        <taxon>Macrostomidae</taxon>
        <taxon>Macrostomum</taxon>
    </lineage>
</organism>